<proteinExistence type="inferred from homology"/>
<dbReference type="AlphaFoldDB" id="A0AA48KC17"/>
<comment type="similarity">
    <text evidence="1">Belongs to the LDH2/MDH2 oxidoreductase family.</text>
</comment>
<name>A0AA48KC17_9BACT</name>
<reference evidence="3" key="1">
    <citation type="journal article" date="2023" name="Int. J. Syst. Evol. Microbiol.">
        <title>Mesoterricola silvestris gen. nov., sp. nov., Mesoterricola sediminis sp. nov., Geothrix oryzae sp. nov., Geothrix edaphica sp. nov., Geothrix rubra sp. nov., and Geothrix limicola sp. nov., six novel members of Acidobacteriota isolated from soils.</title>
        <authorList>
            <person name="Itoh H."/>
            <person name="Sugisawa Y."/>
            <person name="Mise K."/>
            <person name="Xu Z."/>
            <person name="Kuniyasu M."/>
            <person name="Ushijima N."/>
            <person name="Kawano K."/>
            <person name="Kobayashi E."/>
            <person name="Shiratori Y."/>
            <person name="Masuda Y."/>
            <person name="Senoo K."/>
        </authorList>
    </citation>
    <scope>NUCLEOTIDE SEQUENCE</scope>
    <source>
        <strain evidence="3">W786</strain>
    </source>
</reference>
<dbReference type="Pfam" id="PF02615">
    <property type="entry name" value="Ldh_2"/>
    <property type="match status" value="1"/>
</dbReference>
<dbReference type="PANTHER" id="PTHR11091:SF0">
    <property type="entry name" value="MALATE DEHYDROGENASE"/>
    <property type="match status" value="1"/>
</dbReference>
<dbReference type="InterPro" id="IPR003767">
    <property type="entry name" value="Malate/L-lactate_DH-like"/>
</dbReference>
<dbReference type="SUPFAM" id="SSF89733">
    <property type="entry name" value="L-sulfolactate dehydrogenase-like"/>
    <property type="match status" value="1"/>
</dbReference>
<dbReference type="Gene3D" id="3.30.1370.60">
    <property type="entry name" value="Hypothetical oxidoreductase yiak, domain 2"/>
    <property type="match status" value="1"/>
</dbReference>
<sequence>MKWMDEYPGTYKDCVWVGFDLLESFMRDALVAAGVPRPDAEIVADVLIESDKRGIDSHGIGRLKPIYIDRIRDGIQDPVTRIEVLRDRKTATVLDGHNGMGHVVSKKAMEMAIEKARNHGMGMSVVRNSTHYGIAGYYALMAVKAGMIGITGTNARPSIAPTFGVENMLGTNPLTFGMPSDEDFPFVLDCATSITQRGKIEHYDRIGKALTPGWVIDAEGGTRTDTAQVLKDLTRGLAALTPLGGIGEELGGYKGYGYATVVEVLCAALQGGAFLKALNGTDAEGRKAPIPLGHFFIAIDIEEFIELDRFKATTGQIMRDLRASKKAPGQEHIFTAGEKEHLAWLLRKERGCPVPEALRKDMETLRSWYGLPYAFPWDA</sequence>
<dbReference type="InterPro" id="IPR043144">
    <property type="entry name" value="Mal/L-sulf/L-lact_DH-like_ah"/>
</dbReference>
<dbReference type="GO" id="GO:0016491">
    <property type="term" value="F:oxidoreductase activity"/>
    <property type="evidence" value="ECO:0007669"/>
    <property type="project" value="UniProtKB-KW"/>
</dbReference>
<dbReference type="InterPro" id="IPR036111">
    <property type="entry name" value="Mal/L-sulfo/L-lacto_DH-like_sf"/>
</dbReference>
<protein>
    <submittedName>
        <fullName evidence="3">Malate dehydrogenase</fullName>
    </submittedName>
</protein>
<dbReference type="PANTHER" id="PTHR11091">
    <property type="entry name" value="OXIDOREDUCTASE-RELATED"/>
    <property type="match status" value="1"/>
</dbReference>
<evidence type="ECO:0000256" key="2">
    <source>
        <dbReference type="ARBA" id="ARBA00023002"/>
    </source>
</evidence>
<dbReference type="KEGG" id="msea:METESE_14790"/>
<evidence type="ECO:0000313" key="3">
    <source>
        <dbReference type="EMBL" id="BDU76521.1"/>
    </source>
</evidence>
<dbReference type="RefSeq" id="WP_243334315.1">
    <property type="nucleotide sequence ID" value="NZ_AP027081.1"/>
</dbReference>
<dbReference type="Proteomes" id="UP001228113">
    <property type="component" value="Chromosome"/>
</dbReference>
<dbReference type="Gene3D" id="1.10.1530.10">
    <property type="match status" value="1"/>
</dbReference>
<organism evidence="3 4">
    <name type="scientific">Mesoterricola sediminis</name>
    <dbReference type="NCBI Taxonomy" id="2927980"/>
    <lineage>
        <taxon>Bacteria</taxon>
        <taxon>Pseudomonadati</taxon>
        <taxon>Acidobacteriota</taxon>
        <taxon>Holophagae</taxon>
        <taxon>Holophagales</taxon>
        <taxon>Holophagaceae</taxon>
        <taxon>Mesoterricola</taxon>
    </lineage>
</organism>
<accession>A0AA48KC17</accession>
<gene>
    <name evidence="3" type="ORF">METESE_14790</name>
</gene>
<dbReference type="InterPro" id="IPR043143">
    <property type="entry name" value="Mal/L-sulf/L-lact_DH-like_NADP"/>
</dbReference>
<keyword evidence="2" id="KW-0560">Oxidoreductase</keyword>
<evidence type="ECO:0000313" key="4">
    <source>
        <dbReference type="Proteomes" id="UP001228113"/>
    </source>
</evidence>
<keyword evidence="4" id="KW-1185">Reference proteome</keyword>
<dbReference type="EMBL" id="AP027081">
    <property type="protein sequence ID" value="BDU76521.1"/>
    <property type="molecule type" value="Genomic_DNA"/>
</dbReference>
<evidence type="ECO:0000256" key="1">
    <source>
        <dbReference type="ARBA" id="ARBA00006056"/>
    </source>
</evidence>